<protein>
    <submittedName>
        <fullName evidence="1">Uncharacterized protein</fullName>
    </submittedName>
</protein>
<dbReference type="AlphaFoldDB" id="A0A4Y2B9M7"/>
<dbReference type="Proteomes" id="UP000499080">
    <property type="component" value="Unassembled WGS sequence"/>
</dbReference>
<accession>A0A4Y2B9M7</accession>
<organism evidence="1 2">
    <name type="scientific">Araneus ventricosus</name>
    <name type="common">Orbweaver spider</name>
    <name type="synonym">Epeira ventricosa</name>
    <dbReference type="NCBI Taxonomy" id="182803"/>
    <lineage>
        <taxon>Eukaryota</taxon>
        <taxon>Metazoa</taxon>
        <taxon>Ecdysozoa</taxon>
        <taxon>Arthropoda</taxon>
        <taxon>Chelicerata</taxon>
        <taxon>Arachnida</taxon>
        <taxon>Araneae</taxon>
        <taxon>Araneomorphae</taxon>
        <taxon>Entelegynae</taxon>
        <taxon>Araneoidea</taxon>
        <taxon>Araneidae</taxon>
        <taxon>Araneus</taxon>
    </lineage>
</organism>
<evidence type="ECO:0000313" key="2">
    <source>
        <dbReference type="Proteomes" id="UP000499080"/>
    </source>
</evidence>
<gene>
    <name evidence="1" type="ORF">AVEN_159012_1</name>
</gene>
<sequence length="81" mass="9175">MGSGVEKATLRDIPRRHKLSYEIKIVEIGRVVEAGELSEGNQSIGQYLSVHKDSFSNTPTNRRFEEAIVVDRPKLMEFKVS</sequence>
<dbReference type="EMBL" id="BGPR01000062">
    <property type="protein sequence ID" value="GBL88920.1"/>
    <property type="molecule type" value="Genomic_DNA"/>
</dbReference>
<keyword evidence="2" id="KW-1185">Reference proteome</keyword>
<proteinExistence type="predicted"/>
<evidence type="ECO:0000313" key="1">
    <source>
        <dbReference type="EMBL" id="GBL88920.1"/>
    </source>
</evidence>
<name>A0A4Y2B9M7_ARAVE</name>
<comment type="caution">
    <text evidence="1">The sequence shown here is derived from an EMBL/GenBank/DDBJ whole genome shotgun (WGS) entry which is preliminary data.</text>
</comment>
<reference evidence="1 2" key="1">
    <citation type="journal article" date="2019" name="Sci. Rep.">
        <title>Orb-weaving spider Araneus ventricosus genome elucidates the spidroin gene catalogue.</title>
        <authorList>
            <person name="Kono N."/>
            <person name="Nakamura H."/>
            <person name="Ohtoshi R."/>
            <person name="Moran D.A.P."/>
            <person name="Shinohara A."/>
            <person name="Yoshida Y."/>
            <person name="Fujiwara M."/>
            <person name="Mori M."/>
            <person name="Tomita M."/>
            <person name="Arakawa K."/>
        </authorList>
    </citation>
    <scope>NUCLEOTIDE SEQUENCE [LARGE SCALE GENOMIC DNA]</scope>
</reference>